<evidence type="ECO:0000313" key="2">
    <source>
        <dbReference type="Proteomes" id="UP001139031"/>
    </source>
</evidence>
<dbReference type="Proteomes" id="UP001139031">
    <property type="component" value="Unassembled WGS sequence"/>
</dbReference>
<evidence type="ECO:0000313" key="1">
    <source>
        <dbReference type="EMBL" id="MBZ5709279.1"/>
    </source>
</evidence>
<proteinExistence type="predicted"/>
<comment type="caution">
    <text evidence="1">The sequence shown here is derived from an EMBL/GenBank/DDBJ whole genome shotgun (WGS) entry which is preliminary data.</text>
</comment>
<sequence length="92" mass="10042">MKQENLKAAAAAALDALSPERRVLACCLFQTCRRDALADLVAQKTLEAIGLSLTSEKDPRRAADELLEVYIDAHVDDMEAVYAGDRGQGRTH</sequence>
<protein>
    <submittedName>
        <fullName evidence="1">Uncharacterized protein</fullName>
    </submittedName>
</protein>
<dbReference type="EMBL" id="JAIRAU010000005">
    <property type="protein sequence ID" value="MBZ5709279.1"/>
    <property type="molecule type" value="Genomic_DNA"/>
</dbReference>
<accession>A0ABS7TM23</accession>
<dbReference type="RefSeq" id="WP_224191056.1">
    <property type="nucleotide sequence ID" value="NZ_JAIRAU010000005.1"/>
</dbReference>
<organism evidence="1 2">
    <name type="scientific">Nannocystis pusilla</name>
    <dbReference type="NCBI Taxonomy" id="889268"/>
    <lineage>
        <taxon>Bacteria</taxon>
        <taxon>Pseudomonadati</taxon>
        <taxon>Myxococcota</taxon>
        <taxon>Polyangia</taxon>
        <taxon>Nannocystales</taxon>
        <taxon>Nannocystaceae</taxon>
        <taxon>Nannocystis</taxon>
    </lineage>
</organism>
<name>A0ABS7TM23_9BACT</name>
<gene>
    <name evidence="1" type="ORF">K7C98_08395</name>
</gene>
<reference evidence="1" key="1">
    <citation type="submission" date="2021-08" db="EMBL/GenBank/DDBJ databases">
        <authorList>
            <person name="Stevens D.C."/>
        </authorList>
    </citation>
    <scope>NUCLEOTIDE SEQUENCE</scope>
    <source>
        <strain evidence="1">DSM 53165</strain>
    </source>
</reference>
<keyword evidence="2" id="KW-1185">Reference proteome</keyword>